<protein>
    <submittedName>
        <fullName evidence="2">DUF1801 domain-containing protein</fullName>
    </submittedName>
</protein>
<gene>
    <name evidence="2" type="ORF">GIY09_10585</name>
</gene>
<evidence type="ECO:0000313" key="3">
    <source>
        <dbReference type="Proteomes" id="UP000430975"/>
    </source>
</evidence>
<organism evidence="2 3">
    <name type="scientific">Fundicoccus ignavus</name>
    <dbReference type="NCBI Taxonomy" id="2664442"/>
    <lineage>
        <taxon>Bacteria</taxon>
        <taxon>Bacillati</taxon>
        <taxon>Bacillota</taxon>
        <taxon>Bacilli</taxon>
        <taxon>Lactobacillales</taxon>
        <taxon>Aerococcaceae</taxon>
        <taxon>Fundicoccus</taxon>
    </lineage>
</organism>
<dbReference type="Proteomes" id="UP000430975">
    <property type="component" value="Unassembled WGS sequence"/>
</dbReference>
<dbReference type="RefSeq" id="WP_153863983.1">
    <property type="nucleotide sequence ID" value="NZ_WJQS01000011.1"/>
</dbReference>
<dbReference type="EMBL" id="WJQS01000011">
    <property type="protein sequence ID" value="MRI86290.1"/>
    <property type="molecule type" value="Genomic_DNA"/>
</dbReference>
<dbReference type="SUPFAM" id="SSF159888">
    <property type="entry name" value="YdhG-like"/>
    <property type="match status" value="1"/>
</dbReference>
<proteinExistence type="predicted"/>
<dbReference type="AlphaFoldDB" id="A0A6I2GEM3"/>
<sequence length="128" mass="14566">MELVQYDVSTPADYLAALEDDWRKEKLLQLRAMIQTAAPEVEEGLAYKMLSYGVGDDQFMALNAQKHYVSLYVGDIEKIENSEELLKEFNLGKGCVRVRKTIDLSATGIETFIQNTIKRWRAGLDIDC</sequence>
<dbReference type="InterPro" id="IPR014922">
    <property type="entry name" value="YdhG-like"/>
</dbReference>
<dbReference type="Pfam" id="PF08818">
    <property type="entry name" value="DUF1801"/>
    <property type="match status" value="1"/>
</dbReference>
<reference evidence="2 3" key="1">
    <citation type="submission" date="2019-11" db="EMBL/GenBank/DDBJ databases">
        <title>Characterisation of Fundicoccus ignavus gen. nov. sp. nov., a novel genus of the family Aerococcaceae isolated from bulk tank milk.</title>
        <authorList>
            <person name="Siebert A."/>
            <person name="Huptas C."/>
            <person name="Wenning M."/>
            <person name="Scherer S."/>
            <person name="Doll E.V."/>
        </authorList>
    </citation>
    <scope>NUCLEOTIDE SEQUENCE [LARGE SCALE GENOMIC DNA]</scope>
    <source>
        <strain evidence="2 3">WS4759</strain>
    </source>
</reference>
<accession>A0A6I2GEM3</accession>
<evidence type="ECO:0000259" key="1">
    <source>
        <dbReference type="Pfam" id="PF08818"/>
    </source>
</evidence>
<evidence type="ECO:0000313" key="2">
    <source>
        <dbReference type="EMBL" id="MRI86290.1"/>
    </source>
</evidence>
<name>A0A6I2GEM3_9LACT</name>
<keyword evidence="3" id="KW-1185">Reference proteome</keyword>
<feature type="domain" description="YdhG-like" evidence="1">
    <location>
        <begin position="23"/>
        <end position="116"/>
    </location>
</feature>
<dbReference type="Gene3D" id="3.90.1150.200">
    <property type="match status" value="1"/>
</dbReference>
<comment type="caution">
    <text evidence="2">The sequence shown here is derived from an EMBL/GenBank/DDBJ whole genome shotgun (WGS) entry which is preliminary data.</text>
</comment>